<dbReference type="AlphaFoldDB" id="A0A483CWG5"/>
<dbReference type="InterPro" id="IPR027417">
    <property type="entry name" value="P-loop_NTPase"/>
</dbReference>
<keyword evidence="1" id="KW-0813">Transport</keyword>
<sequence>MQVRLEGVCARRGRFSLRCTGTFGEGVHLCTGRVGSGKSTLALLLAGLLTPVAGTIRKEGIGSHSLSLQNPEYHVTEPTVGREIASYGVDPADVARSCGLSERMEADPFALSRGELKRLHLACLMAGTYDLLVLDEPFSSLDCIRKRWLCRELLNRRSGVTIIFTHERRFLPHADYLWEVADGEVSCIGTDETGRTR</sequence>
<dbReference type="EMBL" id="PGCL01000003">
    <property type="protein sequence ID" value="TAJ43986.1"/>
    <property type="molecule type" value="Genomic_DNA"/>
</dbReference>
<name>A0A483CWG5_9EURY</name>
<dbReference type="GO" id="GO:0005524">
    <property type="term" value="F:ATP binding"/>
    <property type="evidence" value="ECO:0007669"/>
    <property type="project" value="UniProtKB-KW"/>
</dbReference>
<organism evidence="5 6">
    <name type="scientific">Methanofollis fontis</name>
    <dbReference type="NCBI Taxonomy" id="2052832"/>
    <lineage>
        <taxon>Archaea</taxon>
        <taxon>Methanobacteriati</taxon>
        <taxon>Methanobacteriota</taxon>
        <taxon>Stenosarchaea group</taxon>
        <taxon>Methanomicrobia</taxon>
        <taxon>Methanomicrobiales</taxon>
        <taxon>Methanomicrobiaceae</taxon>
        <taxon>Methanofollis</taxon>
    </lineage>
</organism>
<keyword evidence="3" id="KW-0067">ATP-binding</keyword>
<dbReference type="SMART" id="SM00382">
    <property type="entry name" value="AAA"/>
    <property type="match status" value="1"/>
</dbReference>
<dbReference type="PANTHER" id="PTHR43553">
    <property type="entry name" value="HEAVY METAL TRANSPORTER"/>
    <property type="match status" value="1"/>
</dbReference>
<dbReference type="SUPFAM" id="SSF52540">
    <property type="entry name" value="P-loop containing nucleoside triphosphate hydrolases"/>
    <property type="match status" value="1"/>
</dbReference>
<feature type="domain" description="AAA+ ATPase" evidence="4">
    <location>
        <begin position="25"/>
        <end position="184"/>
    </location>
</feature>
<evidence type="ECO:0000313" key="6">
    <source>
        <dbReference type="Proteomes" id="UP000292580"/>
    </source>
</evidence>
<dbReference type="GO" id="GO:0016887">
    <property type="term" value="F:ATP hydrolysis activity"/>
    <property type="evidence" value="ECO:0007669"/>
    <property type="project" value="InterPro"/>
</dbReference>
<dbReference type="Proteomes" id="UP000292580">
    <property type="component" value="Unassembled WGS sequence"/>
</dbReference>
<evidence type="ECO:0000256" key="1">
    <source>
        <dbReference type="ARBA" id="ARBA00022448"/>
    </source>
</evidence>
<evidence type="ECO:0000259" key="4">
    <source>
        <dbReference type="SMART" id="SM00382"/>
    </source>
</evidence>
<dbReference type="PANTHER" id="PTHR43553:SF1">
    <property type="entry name" value="ABC TRANSPORTER I FAMILY MEMBER 11, CHLOROPLASTIC"/>
    <property type="match status" value="1"/>
</dbReference>
<keyword evidence="6" id="KW-1185">Reference proteome</keyword>
<dbReference type="GO" id="GO:0042626">
    <property type="term" value="F:ATPase-coupled transmembrane transporter activity"/>
    <property type="evidence" value="ECO:0007669"/>
    <property type="project" value="TreeGrafter"/>
</dbReference>
<dbReference type="InterPro" id="IPR050095">
    <property type="entry name" value="ECF_ABC_transporter_ATP-bd"/>
</dbReference>
<proteinExistence type="predicted"/>
<dbReference type="RefSeq" id="WP_130647050.1">
    <property type="nucleotide sequence ID" value="NZ_PGCL01000003.1"/>
</dbReference>
<gene>
    <name evidence="5" type="ORF">CUJ86_08045</name>
</gene>
<evidence type="ECO:0000313" key="5">
    <source>
        <dbReference type="EMBL" id="TAJ43986.1"/>
    </source>
</evidence>
<accession>A0A483CWG5</accession>
<keyword evidence="2" id="KW-0547">Nucleotide-binding</keyword>
<dbReference type="Pfam" id="PF00005">
    <property type="entry name" value="ABC_tran"/>
    <property type="match status" value="1"/>
</dbReference>
<dbReference type="InterPro" id="IPR003593">
    <property type="entry name" value="AAA+_ATPase"/>
</dbReference>
<comment type="caution">
    <text evidence="5">The sequence shown here is derived from an EMBL/GenBank/DDBJ whole genome shotgun (WGS) entry which is preliminary data.</text>
</comment>
<evidence type="ECO:0000256" key="2">
    <source>
        <dbReference type="ARBA" id="ARBA00022741"/>
    </source>
</evidence>
<evidence type="ECO:0000256" key="3">
    <source>
        <dbReference type="ARBA" id="ARBA00022840"/>
    </source>
</evidence>
<dbReference type="Gene3D" id="3.40.50.300">
    <property type="entry name" value="P-loop containing nucleotide triphosphate hydrolases"/>
    <property type="match status" value="1"/>
</dbReference>
<reference evidence="5 6" key="1">
    <citation type="submission" date="2017-11" db="EMBL/GenBank/DDBJ databases">
        <title>Isolation and Characterization of Methanofollis Species from Methane Seep Offshore SW Taiwan.</title>
        <authorList>
            <person name="Teng N.-H."/>
            <person name="Lai M.-C."/>
            <person name="Chen S.-C."/>
        </authorList>
    </citation>
    <scope>NUCLEOTIDE SEQUENCE [LARGE SCALE GENOMIC DNA]</scope>
    <source>
        <strain evidence="5 6">FWC-SCC2</strain>
    </source>
</reference>
<dbReference type="OrthoDB" id="40048at2157"/>
<protein>
    <submittedName>
        <fullName evidence="5">ABC transporter</fullName>
    </submittedName>
</protein>
<dbReference type="InterPro" id="IPR003439">
    <property type="entry name" value="ABC_transporter-like_ATP-bd"/>
</dbReference>